<dbReference type="AlphaFoldDB" id="U5SAN3"/>
<keyword evidence="1" id="KW-0969">Cilium</keyword>
<dbReference type="InterPro" id="IPR035924">
    <property type="entry name" value="FlaG-like_sf"/>
</dbReference>
<evidence type="ECO:0000313" key="2">
    <source>
        <dbReference type="Proteomes" id="UP000017469"/>
    </source>
</evidence>
<proteinExistence type="predicted"/>
<name>U5SAN3_9LACT</name>
<dbReference type="STRING" id="1266845.Q783_09175"/>
<reference evidence="1 2" key="1">
    <citation type="journal article" date="2013" name="Genome Announc.">
        <title>Complete Genome Sequence of Carnobacterium gilichinskyi Strain WN1359T (DSM 27470T).</title>
        <authorList>
            <person name="Leonard M.T."/>
            <person name="Panayotova N."/>
            <person name="Farmerie W.G."/>
            <person name="Triplett E.W."/>
            <person name="Nicholson W.L."/>
        </authorList>
    </citation>
    <scope>NUCLEOTIDE SEQUENCE [LARGE SCALE GENOMIC DNA]</scope>
    <source>
        <strain evidence="1 2">WN1359</strain>
    </source>
</reference>
<dbReference type="Proteomes" id="UP000017469">
    <property type="component" value="Chromosome"/>
</dbReference>
<keyword evidence="1" id="KW-0966">Cell projection</keyword>
<dbReference type="InterPro" id="IPR005186">
    <property type="entry name" value="FlaG"/>
</dbReference>
<keyword evidence="1" id="KW-0282">Flagellum</keyword>
<dbReference type="HOGENOM" id="CLU_120910_3_2_9"/>
<evidence type="ECO:0000313" key="1">
    <source>
        <dbReference type="EMBL" id="AGY82354.1"/>
    </source>
</evidence>
<dbReference type="PATRIC" id="fig|1266845.5.peg.1727"/>
<sequence>MELLDMDIVQAVAKSLQIRPVESNAIHQSENQQSYIKKTLNTEDKPEPIIVSEITKEELEQTVEKANQFLLGLKTQFDFKIHEGTGRTVVRLIDKQTEEVVKEIPPEKMLDVLASIWDSAGILVDRKE</sequence>
<accession>U5SAN3</accession>
<organism evidence="1 2">
    <name type="scientific">Carnobacterium inhibens subsp. gilichinskyi</name>
    <dbReference type="NCBI Taxonomy" id="1266845"/>
    <lineage>
        <taxon>Bacteria</taxon>
        <taxon>Bacillati</taxon>
        <taxon>Bacillota</taxon>
        <taxon>Bacilli</taxon>
        <taxon>Lactobacillales</taxon>
        <taxon>Carnobacteriaceae</taxon>
        <taxon>Carnobacterium</taxon>
    </lineage>
</organism>
<dbReference type="PANTHER" id="PTHR37166:SF1">
    <property type="entry name" value="PROTEIN FLAG"/>
    <property type="match status" value="1"/>
</dbReference>
<dbReference type="KEGG" id="caw:Q783_09175"/>
<dbReference type="Pfam" id="PF03646">
    <property type="entry name" value="FlaG"/>
    <property type="match status" value="1"/>
</dbReference>
<dbReference type="Gene3D" id="3.30.160.170">
    <property type="entry name" value="FlaG-like"/>
    <property type="match status" value="1"/>
</dbReference>
<dbReference type="EMBL" id="CP006812">
    <property type="protein sequence ID" value="AGY82354.1"/>
    <property type="molecule type" value="Genomic_DNA"/>
</dbReference>
<dbReference type="SUPFAM" id="SSF160214">
    <property type="entry name" value="FlaG-like"/>
    <property type="match status" value="1"/>
</dbReference>
<dbReference type="PANTHER" id="PTHR37166">
    <property type="entry name" value="PROTEIN FLAG"/>
    <property type="match status" value="1"/>
</dbReference>
<protein>
    <submittedName>
        <fullName evidence="1">Flagellar protein FlaG</fullName>
    </submittedName>
</protein>
<dbReference type="eggNOG" id="COG1334">
    <property type="taxonomic scope" value="Bacteria"/>
</dbReference>
<gene>
    <name evidence="1" type="ORF">Q783_09175</name>
</gene>